<dbReference type="InterPro" id="IPR011110">
    <property type="entry name" value="Reg_prop"/>
</dbReference>
<dbReference type="Pfam" id="PF07730">
    <property type="entry name" value="HisKA_3"/>
    <property type="match status" value="1"/>
</dbReference>
<evidence type="ECO:0000259" key="5">
    <source>
        <dbReference type="PROSITE" id="PS50109"/>
    </source>
</evidence>
<accession>A0ABY9YMN0</accession>
<dbReference type="InterPro" id="IPR011123">
    <property type="entry name" value="Y_Y_Y"/>
</dbReference>
<dbReference type="InterPro" id="IPR036890">
    <property type="entry name" value="HATPase_C_sf"/>
</dbReference>
<dbReference type="InterPro" id="IPR015943">
    <property type="entry name" value="WD40/YVTN_repeat-like_dom_sf"/>
</dbReference>
<feature type="domain" description="Histidine kinase" evidence="5">
    <location>
        <begin position="868"/>
        <end position="961"/>
    </location>
</feature>
<dbReference type="PANTHER" id="PTHR24421:SF62">
    <property type="entry name" value="SENSORY TRANSDUCTION HISTIDINE KINASE"/>
    <property type="match status" value="1"/>
</dbReference>
<dbReference type="Pfam" id="PF02518">
    <property type="entry name" value="HATPase_c"/>
    <property type="match status" value="1"/>
</dbReference>
<dbReference type="Gene3D" id="3.30.565.10">
    <property type="entry name" value="Histidine kinase-like ATPase, C-terminal domain"/>
    <property type="match status" value="1"/>
</dbReference>
<keyword evidence="4" id="KW-0472">Membrane</keyword>
<keyword evidence="4" id="KW-0812">Transmembrane</keyword>
<dbReference type="InterPro" id="IPR050482">
    <property type="entry name" value="Sensor_HK_TwoCompSys"/>
</dbReference>
<proteinExistence type="predicted"/>
<dbReference type="CDD" id="cd16917">
    <property type="entry name" value="HATPase_UhpB-NarQ-NarX-like"/>
    <property type="match status" value="1"/>
</dbReference>
<keyword evidence="7" id="KW-1185">Reference proteome</keyword>
<evidence type="ECO:0000256" key="2">
    <source>
        <dbReference type="ARBA" id="ARBA00022777"/>
    </source>
</evidence>
<dbReference type="InterPro" id="IPR013783">
    <property type="entry name" value="Ig-like_fold"/>
</dbReference>
<dbReference type="InterPro" id="IPR003594">
    <property type="entry name" value="HATPase_dom"/>
</dbReference>
<evidence type="ECO:0000313" key="6">
    <source>
        <dbReference type="EMBL" id="WNH52144.1"/>
    </source>
</evidence>
<dbReference type="Gene3D" id="1.20.5.1930">
    <property type="match status" value="1"/>
</dbReference>
<dbReference type="Pfam" id="PF07495">
    <property type="entry name" value="Y_Y_Y"/>
    <property type="match status" value="1"/>
</dbReference>
<evidence type="ECO:0000256" key="4">
    <source>
        <dbReference type="SAM" id="Phobius"/>
    </source>
</evidence>
<sequence length="984" mass="107848">MSRYVHQRWLEGNDAPVPVVSIAQGRDGFIWLATGDGLYRFDGLRFERIDAEVPLKNDAPSALLATRSGGIWVAFESSHRFGVYRNGALRLMKGPPAPDRVVSMAEGKDGAVWALTANYNAQVVRLKDGASRVFDARDGLPESNASHLLVAGDGTLWVAASEGAAWLRPGEDRFKVLNAGLPTRLSRDAQGAIWASDRTGTYALPADPDRSTVAAFSPRYPTDELDVRGMPVFDRKGNLWVVTRYQGVRRYQAVSSEYPLQAPAETLTTQEGLSSDIVHAIFEDREGNVWIGTEGGLDRLREAAFVREPSLASPARFGDKLLAAHDGTVYIGQANTVFRVPAHGVPEPIIENIVEPEALCESAQGSVWVVLRTEVLAWSERAPLRRLQRPDLEARHNIAYDCAFDAKGGFWLSSAGGGVHVLRKGQWQKVFDAGSHAATYPTTLTSTPNGGIAFQSGERLIRYESGRMSTTPLRFGGSPPKVLTLQTTEGHLYAAGAFGLTRLDDKEGVTAWTPDITPASRINGLAQTSGGDMWVTYPRMLARISKEELEQAFAKGRLQPPGFSLGRGDGLASRAHSHSQRALVMGGDGRLWIATQTGTLWLDPAALENSDVAPGVSITALRDGTNVHRDPVSVKLPAATSKVEIDYAVLTFSDPQRAQVKYRLQGFDQDWVHPGQRRQAFYTNLTPGNYRFEVMAANSDGAWTPAAASLDFDIPKTFFQTGWFPLLCLAATLLVLYALHRLHLRQTSNQIRTRLEERNAERERIARELHDTLLQGVMGLVLRFQAVANTMPRETPVARKLDSALVAADAVVTEARNSVHDLRGADEGEDLLTTLKRIAAETAFSPPVSVRLLIEGRPRRLHPLVAEEIAKIVKEGLLNIAHHAQASEVEIAVDYASRHLAVRLRDDGVGIPEDVLEQGRKAGHFGLVGMRERAERIGGILNIISVRGDGVELTLLLPGKLAYGERHARKAGWWKRIFGRESND</sequence>
<dbReference type="PANTHER" id="PTHR24421">
    <property type="entry name" value="NITRATE/NITRITE SENSOR PROTEIN NARX-RELATED"/>
    <property type="match status" value="1"/>
</dbReference>
<dbReference type="RefSeq" id="WP_311191349.1">
    <property type="nucleotide sequence ID" value="NZ_CP115541.1"/>
</dbReference>
<evidence type="ECO:0000256" key="1">
    <source>
        <dbReference type="ARBA" id="ARBA00022679"/>
    </source>
</evidence>
<dbReference type="SUPFAM" id="SSF63829">
    <property type="entry name" value="Calcium-dependent phosphotriesterase"/>
    <property type="match status" value="2"/>
</dbReference>
<feature type="transmembrane region" description="Helical" evidence="4">
    <location>
        <begin position="722"/>
        <end position="739"/>
    </location>
</feature>
<evidence type="ECO:0000256" key="3">
    <source>
        <dbReference type="ARBA" id="ARBA00023012"/>
    </source>
</evidence>
<dbReference type="Gene3D" id="2.60.40.10">
    <property type="entry name" value="Immunoglobulins"/>
    <property type="match status" value="1"/>
</dbReference>
<dbReference type="InterPro" id="IPR011712">
    <property type="entry name" value="Sig_transdc_His_kin_sub3_dim/P"/>
</dbReference>
<dbReference type="EMBL" id="CP115541">
    <property type="protein sequence ID" value="WNH52144.1"/>
    <property type="molecule type" value="Genomic_DNA"/>
</dbReference>
<evidence type="ECO:0000313" key="7">
    <source>
        <dbReference type="Proteomes" id="UP001302072"/>
    </source>
</evidence>
<keyword evidence="3" id="KW-0902">Two-component regulatory system</keyword>
<dbReference type="SMART" id="SM00387">
    <property type="entry name" value="HATPase_c"/>
    <property type="match status" value="1"/>
</dbReference>
<dbReference type="InterPro" id="IPR005467">
    <property type="entry name" value="His_kinase_dom"/>
</dbReference>
<dbReference type="Gene3D" id="2.130.10.10">
    <property type="entry name" value="YVTN repeat-like/Quinoprotein amine dehydrogenase"/>
    <property type="match status" value="3"/>
</dbReference>
<protein>
    <submittedName>
        <fullName evidence="6">Triple tyrosine motif-containing protein</fullName>
    </submittedName>
</protein>
<keyword evidence="2" id="KW-0418">Kinase</keyword>
<name>A0ABY9YMN0_9GAMM</name>
<gene>
    <name evidence="6" type="ORF">PDM29_17665</name>
</gene>
<dbReference type="SUPFAM" id="SSF55874">
    <property type="entry name" value="ATPase domain of HSP90 chaperone/DNA topoisomerase II/histidine kinase"/>
    <property type="match status" value="1"/>
</dbReference>
<keyword evidence="1" id="KW-0808">Transferase</keyword>
<organism evidence="6 7">
    <name type="scientific">Stenotrophomonas oahuensis</name>
    <dbReference type="NCBI Taxonomy" id="3003271"/>
    <lineage>
        <taxon>Bacteria</taxon>
        <taxon>Pseudomonadati</taxon>
        <taxon>Pseudomonadota</taxon>
        <taxon>Gammaproteobacteria</taxon>
        <taxon>Lysobacterales</taxon>
        <taxon>Lysobacteraceae</taxon>
        <taxon>Stenotrophomonas</taxon>
    </lineage>
</organism>
<dbReference type="Pfam" id="PF07494">
    <property type="entry name" value="Reg_prop"/>
    <property type="match status" value="1"/>
</dbReference>
<dbReference type="Proteomes" id="UP001302072">
    <property type="component" value="Chromosome"/>
</dbReference>
<dbReference type="PROSITE" id="PS50109">
    <property type="entry name" value="HIS_KIN"/>
    <property type="match status" value="1"/>
</dbReference>
<keyword evidence="4" id="KW-1133">Transmembrane helix</keyword>
<reference evidence="6 7" key="1">
    <citation type="submission" date="2022-12" db="EMBL/GenBank/DDBJ databases">
        <title>Two new species, Stenotrophomonas aracearum and Stenotrophomonas oahuensis, isolated from Anthurium (Araceae family) in Hawaii.</title>
        <authorList>
            <person name="Chunag S.C."/>
            <person name="Dobhal S."/>
            <person name="Alvarez A."/>
            <person name="Arif M."/>
        </authorList>
    </citation>
    <scope>NUCLEOTIDE SEQUENCE [LARGE SCALE GENOMIC DNA]</scope>
    <source>
        <strain evidence="6 7">A5586</strain>
    </source>
</reference>